<proteinExistence type="inferred from homology"/>
<reference evidence="3 4" key="1">
    <citation type="journal article" date="2014" name="Appl. Environ. Microbiol.">
        <title>Genomic features of a bumble bee symbiont reflect its host environment.</title>
        <authorList>
            <person name="Martinson V.G."/>
            <person name="Magoc T."/>
            <person name="Koch H."/>
            <person name="Salzberg S.L."/>
            <person name="Moran N.A."/>
        </authorList>
    </citation>
    <scope>NUCLEOTIDE SEQUENCE [LARGE SCALE GENOMIC DNA]</scope>
    <source>
        <strain evidence="3 4">Bimp</strain>
    </source>
</reference>
<dbReference type="EMBL" id="AWGA01000029">
    <property type="protein sequence ID" value="TEA27599.1"/>
    <property type="molecule type" value="Genomic_DNA"/>
</dbReference>
<sequence>MPAAYKVVLTEDAQADLEAIYEYIAEHDSPENADYVLDELLKAAENLGHFPDKGSVPKELQSLGNRDYRQAFFKPYRLIYRVINKQVVVFLITDGRCDMQTLLARRLLS</sequence>
<evidence type="ECO:0000256" key="1">
    <source>
        <dbReference type="ARBA" id="ARBA00006226"/>
    </source>
</evidence>
<accession>A0AB94IDQ7</accession>
<gene>
    <name evidence="3" type="ORF">O970_03000</name>
</gene>
<comment type="caution">
    <text evidence="3">The sequence shown here is derived from an EMBL/GenBank/DDBJ whole genome shotgun (WGS) entry which is preliminary data.</text>
</comment>
<dbReference type="Pfam" id="PF05016">
    <property type="entry name" value="ParE_toxin"/>
    <property type="match status" value="1"/>
</dbReference>
<organism evidence="3 4">
    <name type="scientific">Candidatus Schmidhempelia bombi str. Bimp</name>
    <dbReference type="NCBI Taxonomy" id="1387197"/>
    <lineage>
        <taxon>Bacteria</taxon>
        <taxon>Pseudomonadati</taxon>
        <taxon>Pseudomonadota</taxon>
        <taxon>Gammaproteobacteria</taxon>
        <taxon>Orbales</taxon>
        <taxon>Orbaceae</taxon>
        <taxon>Candidatus Schmidhempelia</taxon>
    </lineage>
</organism>
<keyword evidence="4" id="KW-1185">Reference proteome</keyword>
<evidence type="ECO:0000313" key="4">
    <source>
        <dbReference type="Proteomes" id="UP000506160"/>
    </source>
</evidence>
<protein>
    <submittedName>
        <fullName evidence="3">Type II toxin-antitoxin system RelE/ParE family toxin</fullName>
    </submittedName>
</protein>
<dbReference type="RefSeq" id="WP_024495697.1">
    <property type="nucleotide sequence ID" value="NZ_AWGA01000029.1"/>
</dbReference>
<dbReference type="Proteomes" id="UP000506160">
    <property type="component" value="Unassembled WGS sequence"/>
</dbReference>
<evidence type="ECO:0000313" key="3">
    <source>
        <dbReference type="EMBL" id="TEA27599.1"/>
    </source>
</evidence>
<dbReference type="SUPFAM" id="SSF143011">
    <property type="entry name" value="RelE-like"/>
    <property type="match status" value="1"/>
</dbReference>
<name>A0AB94IDQ7_9GAMM</name>
<dbReference type="Gene3D" id="3.30.2310.20">
    <property type="entry name" value="RelE-like"/>
    <property type="match status" value="1"/>
</dbReference>
<dbReference type="PANTHER" id="PTHR33755">
    <property type="entry name" value="TOXIN PARE1-RELATED"/>
    <property type="match status" value="1"/>
</dbReference>
<dbReference type="InterPro" id="IPR035093">
    <property type="entry name" value="RelE/ParE_toxin_dom_sf"/>
</dbReference>
<comment type="similarity">
    <text evidence="1">Belongs to the RelE toxin family.</text>
</comment>
<evidence type="ECO:0000256" key="2">
    <source>
        <dbReference type="ARBA" id="ARBA00022649"/>
    </source>
</evidence>
<dbReference type="AlphaFoldDB" id="A0AB94IDQ7"/>
<dbReference type="InterPro" id="IPR051803">
    <property type="entry name" value="TA_system_RelE-like_toxin"/>
</dbReference>
<keyword evidence="2" id="KW-1277">Toxin-antitoxin system</keyword>
<dbReference type="InterPro" id="IPR007712">
    <property type="entry name" value="RelE/ParE_toxin"/>
</dbReference>